<evidence type="ECO:0000313" key="2">
    <source>
        <dbReference type="Proteomes" id="UP000663722"/>
    </source>
</evidence>
<dbReference type="Proteomes" id="UP000663722">
    <property type="component" value="Chromosome"/>
</dbReference>
<dbReference type="EMBL" id="CP061800">
    <property type="protein sequence ID" value="QTA88369.1"/>
    <property type="molecule type" value="Genomic_DNA"/>
</dbReference>
<keyword evidence="2" id="KW-1185">Reference proteome</keyword>
<accession>A0A975BME6</accession>
<proteinExistence type="predicted"/>
<name>A0A975BME6_9BACT</name>
<dbReference type="AlphaFoldDB" id="A0A975BME6"/>
<dbReference type="KEGG" id="dmm:dnm_044130"/>
<sequence length="46" mass="5023">MPIIGVLRQAQEPAEAQGARFVTLSGMFSGVLAKIRFINIHRGNVK</sequence>
<gene>
    <name evidence="1" type="ORF">dnm_044130</name>
</gene>
<evidence type="ECO:0000313" key="1">
    <source>
        <dbReference type="EMBL" id="QTA88369.1"/>
    </source>
</evidence>
<organism evidence="1 2">
    <name type="scientific">Desulfonema magnum</name>
    <dbReference type="NCBI Taxonomy" id="45655"/>
    <lineage>
        <taxon>Bacteria</taxon>
        <taxon>Pseudomonadati</taxon>
        <taxon>Thermodesulfobacteriota</taxon>
        <taxon>Desulfobacteria</taxon>
        <taxon>Desulfobacterales</taxon>
        <taxon>Desulfococcaceae</taxon>
        <taxon>Desulfonema</taxon>
    </lineage>
</organism>
<protein>
    <submittedName>
        <fullName evidence="1">Uncharacterized protein</fullName>
    </submittedName>
</protein>
<reference evidence="1" key="1">
    <citation type="journal article" date="2021" name="Microb. Physiol.">
        <title>Proteogenomic Insights into the Physiology of Marine, Sulfate-Reducing, Filamentous Desulfonema limicola and Desulfonema magnum.</title>
        <authorList>
            <person name="Schnaars V."/>
            <person name="Wohlbrand L."/>
            <person name="Scheve S."/>
            <person name="Hinrichs C."/>
            <person name="Reinhardt R."/>
            <person name="Rabus R."/>
        </authorList>
    </citation>
    <scope>NUCLEOTIDE SEQUENCE</scope>
    <source>
        <strain evidence="1">4be13</strain>
    </source>
</reference>